<keyword evidence="2" id="KW-0285">Flavoprotein</keyword>
<evidence type="ECO:0000256" key="3">
    <source>
        <dbReference type="ARBA" id="ARBA00022827"/>
    </source>
</evidence>
<dbReference type="RefSeq" id="WP_070017841.1">
    <property type="nucleotide sequence ID" value="NZ_LJGW01000298.1"/>
</dbReference>
<dbReference type="Gene3D" id="3.50.50.60">
    <property type="entry name" value="FAD/NAD(P)-binding domain"/>
    <property type="match status" value="1"/>
</dbReference>
<dbReference type="GO" id="GO:0071949">
    <property type="term" value="F:FAD binding"/>
    <property type="evidence" value="ECO:0007669"/>
    <property type="project" value="InterPro"/>
</dbReference>
<evidence type="ECO:0000259" key="5">
    <source>
        <dbReference type="Pfam" id="PF01494"/>
    </source>
</evidence>
<feature type="domain" description="FAD-binding" evidence="5">
    <location>
        <begin position="2"/>
        <end position="360"/>
    </location>
</feature>
<sequence length="501" mass="54437">MIDVTVVGGGPTGLMLACELRLHGVRVVVLEKETEPTPVVRALGLHARSVEVMEQRGLLPRFLAHGRRYPLGGFFAAIDKPTPGGLDTTHPYVLGIPQPVTDRLLAERAAESGAEIRRGWELTGLDQDDDGVTAELLAPEGPLASDIDGTDSADRADGTAPRPGRTRLRSRYLLGCDGGRSTVRKLLGTGFPGEPARNQTLLGEMEVGVPPETVRSVVADVRRTNKRFGVGPFGDGIHRVVVPAAGLAEDRDLPPTLDEVRQQLRVVAGTDFGVHSPRWISRFGDATRQAERYRTGRVLLAGDAAHVHPPMGGQGLNLGIQDAFNLGWKLSAEVRGHAPEGLLDTYHSERHPVAEDVLNNTRAQSELMSTEPGPRAVCRLLSELMDFEDVHRHLLEKLMATGVRYDLGEGHELVGQRMRDVPLARGRLYERMHTGRGLLLDRTGRLSAAGWEDRVDHVVDGSDELDVSAALLRPDGHVAWAGEDQSELLGRLTQWFGAPAV</sequence>
<dbReference type="SUPFAM" id="SSF51905">
    <property type="entry name" value="FAD/NAD(P)-binding domain"/>
    <property type="match status" value="1"/>
</dbReference>
<accession>A0A1E7L2N1</accession>
<reference evidence="6 7" key="1">
    <citation type="journal article" date="2016" name="Front. Microbiol.">
        <title>Comparative Genomics Analysis of Streptomyces Species Reveals Their Adaptation to the Marine Environment and Their Diversity at the Genomic Level.</title>
        <authorList>
            <person name="Tian X."/>
            <person name="Zhang Z."/>
            <person name="Yang T."/>
            <person name="Chen M."/>
            <person name="Li J."/>
            <person name="Chen F."/>
            <person name="Yang J."/>
            <person name="Li W."/>
            <person name="Zhang B."/>
            <person name="Zhang Z."/>
            <person name="Wu J."/>
            <person name="Zhang C."/>
            <person name="Long L."/>
            <person name="Xiao J."/>
        </authorList>
    </citation>
    <scope>NUCLEOTIDE SEQUENCE [LARGE SCALE GENOMIC DNA]</scope>
    <source>
        <strain evidence="6 7">SCSIO 10429</strain>
    </source>
</reference>
<dbReference type="NCBIfam" id="NF033145">
    <property type="entry name" value="rif_monoox"/>
    <property type="match status" value="1"/>
</dbReference>
<keyword evidence="3" id="KW-0274">FAD</keyword>
<dbReference type="Pfam" id="PF01494">
    <property type="entry name" value="FAD_binding_3"/>
    <property type="match status" value="1"/>
</dbReference>
<dbReference type="PATRIC" id="fig|518642.10.peg.3940"/>
<dbReference type="InterPro" id="IPR002938">
    <property type="entry name" value="FAD-bd"/>
</dbReference>
<evidence type="ECO:0000256" key="2">
    <source>
        <dbReference type="ARBA" id="ARBA00022630"/>
    </source>
</evidence>
<dbReference type="PANTHER" id="PTHR43004:SF19">
    <property type="entry name" value="BINDING MONOOXYGENASE, PUTATIVE (JCVI)-RELATED"/>
    <property type="match status" value="1"/>
</dbReference>
<proteinExistence type="predicted"/>
<dbReference type="Pfam" id="PF21274">
    <property type="entry name" value="Rng_hyd_C"/>
    <property type="match status" value="1"/>
</dbReference>
<dbReference type="InterPro" id="IPR050641">
    <property type="entry name" value="RIFMO-like"/>
</dbReference>
<dbReference type="InterPro" id="IPR036188">
    <property type="entry name" value="FAD/NAD-bd_sf"/>
</dbReference>
<name>A0A1E7L2N1_9ACTN</name>
<dbReference type="Gene3D" id="3.30.70.2450">
    <property type="match status" value="1"/>
</dbReference>
<dbReference type="GO" id="GO:0016709">
    <property type="term" value="F:oxidoreductase activity, acting on paired donors, with incorporation or reduction of molecular oxygen, NAD(P)H as one donor, and incorporation of one atom of oxygen"/>
    <property type="evidence" value="ECO:0007669"/>
    <property type="project" value="UniProtKB-ARBA"/>
</dbReference>
<dbReference type="AlphaFoldDB" id="A0A1E7L2N1"/>
<dbReference type="PRINTS" id="PR00420">
    <property type="entry name" value="RNGMNOXGNASE"/>
</dbReference>
<feature type="region of interest" description="Disordered" evidence="4">
    <location>
        <begin position="139"/>
        <end position="167"/>
    </location>
</feature>
<dbReference type="Gene3D" id="3.40.30.120">
    <property type="match status" value="1"/>
</dbReference>
<evidence type="ECO:0000313" key="7">
    <source>
        <dbReference type="Proteomes" id="UP000176005"/>
    </source>
</evidence>
<dbReference type="PANTHER" id="PTHR43004">
    <property type="entry name" value="TRK SYSTEM POTASSIUM UPTAKE PROTEIN"/>
    <property type="match status" value="1"/>
</dbReference>
<evidence type="ECO:0000313" key="6">
    <source>
        <dbReference type="EMBL" id="OEV10422.1"/>
    </source>
</evidence>
<evidence type="ECO:0000256" key="1">
    <source>
        <dbReference type="ARBA" id="ARBA00001974"/>
    </source>
</evidence>
<dbReference type="EMBL" id="LJGW01000298">
    <property type="protein sequence ID" value="OEV10422.1"/>
    <property type="molecule type" value="Genomic_DNA"/>
</dbReference>
<evidence type="ECO:0000256" key="4">
    <source>
        <dbReference type="SAM" id="MobiDB-lite"/>
    </source>
</evidence>
<dbReference type="Proteomes" id="UP000176005">
    <property type="component" value="Unassembled WGS sequence"/>
</dbReference>
<organism evidence="6 7">
    <name type="scientific">Streptomyces nanshensis</name>
    <dbReference type="NCBI Taxonomy" id="518642"/>
    <lineage>
        <taxon>Bacteria</taxon>
        <taxon>Bacillati</taxon>
        <taxon>Actinomycetota</taxon>
        <taxon>Actinomycetes</taxon>
        <taxon>Kitasatosporales</taxon>
        <taxon>Streptomycetaceae</taxon>
        <taxon>Streptomyces</taxon>
    </lineage>
</organism>
<comment type="caution">
    <text evidence="6">The sequence shown here is derived from an EMBL/GenBank/DDBJ whole genome shotgun (WGS) entry which is preliminary data.</text>
</comment>
<gene>
    <name evidence="6" type="ORF">AN218_17570</name>
</gene>
<comment type="cofactor">
    <cofactor evidence="1">
        <name>FAD</name>
        <dbReference type="ChEBI" id="CHEBI:57692"/>
    </cofactor>
</comment>
<keyword evidence="7" id="KW-1185">Reference proteome</keyword>
<protein>
    <submittedName>
        <fullName evidence="6">FAD-dependent oxidoreductase</fullName>
    </submittedName>
</protein>